<evidence type="ECO:0000313" key="2">
    <source>
        <dbReference type="EMBL" id="TWA62124.1"/>
    </source>
</evidence>
<organism evidence="2 3">
    <name type="scientific">Azospirillum brasilense</name>
    <dbReference type="NCBI Taxonomy" id="192"/>
    <lineage>
        <taxon>Bacteria</taxon>
        <taxon>Pseudomonadati</taxon>
        <taxon>Pseudomonadota</taxon>
        <taxon>Alphaproteobacteria</taxon>
        <taxon>Rhodospirillales</taxon>
        <taxon>Azospirillaceae</taxon>
        <taxon>Azospirillum</taxon>
    </lineage>
</organism>
<name>A0A560AP28_AZOBR</name>
<dbReference type="AlphaFoldDB" id="A0A560AP28"/>
<comment type="caution">
    <text evidence="2">The sequence shown here is derived from an EMBL/GenBank/DDBJ whole genome shotgun (WGS) entry which is preliminary data.</text>
</comment>
<accession>A0A560AP28</accession>
<dbReference type="RefSeq" id="WP_145679060.1">
    <property type="nucleotide sequence ID" value="NZ_VITF01000015.1"/>
</dbReference>
<sequence length="171" mass="18542">MKIGYTYCSAAALDENTTALMNAGCERVLHDSLGQGRVSLAAIRHLLRAGDTLVVPTMPQAADSVQALDALVRDIRAEDADLTILADGWSHEALAHGLAVLRSFPMPDDRLPGLGDAAPTAARRRRKSSQTLPEDEVLRRLNAGDKVNAIARDLDVTWAAINRVRKRHQST</sequence>
<evidence type="ECO:0000256" key="1">
    <source>
        <dbReference type="SAM" id="MobiDB-lite"/>
    </source>
</evidence>
<evidence type="ECO:0000313" key="3">
    <source>
        <dbReference type="Proteomes" id="UP000316083"/>
    </source>
</evidence>
<feature type="region of interest" description="Disordered" evidence="1">
    <location>
        <begin position="111"/>
        <end position="132"/>
    </location>
</feature>
<dbReference type="EMBL" id="VITF01000015">
    <property type="protein sequence ID" value="TWA62124.1"/>
    <property type="molecule type" value="Genomic_DNA"/>
</dbReference>
<proteinExistence type="predicted"/>
<evidence type="ECO:0008006" key="4">
    <source>
        <dbReference type="Google" id="ProtNLM"/>
    </source>
</evidence>
<protein>
    <recommendedName>
        <fullName evidence="4">Resolvase/invertase-type recombinase catalytic domain-containing protein</fullName>
    </recommendedName>
</protein>
<dbReference type="Proteomes" id="UP000316083">
    <property type="component" value="Unassembled WGS sequence"/>
</dbReference>
<reference evidence="2 3" key="1">
    <citation type="submission" date="2019-06" db="EMBL/GenBank/DDBJ databases">
        <title>Genomic Encyclopedia of Type Strains, Phase IV (KMG-V): Genome sequencing to study the core and pangenomes of soil and plant-associated prokaryotes.</title>
        <authorList>
            <person name="Whitman W."/>
        </authorList>
    </citation>
    <scope>NUCLEOTIDE SEQUENCE [LARGE SCALE GENOMIC DNA]</scope>
    <source>
        <strain evidence="2 3">BR 11796</strain>
    </source>
</reference>
<gene>
    <name evidence="2" type="ORF">FBZ82_11515</name>
</gene>